<dbReference type="InterPro" id="IPR045049">
    <property type="entry name" value="Pcy1-like"/>
</dbReference>
<protein>
    <submittedName>
        <fullName evidence="2">(diamondback moth) hypothetical protein</fullName>
    </submittedName>
</protein>
<feature type="compositionally biased region" description="Basic and acidic residues" evidence="1">
    <location>
        <begin position="174"/>
        <end position="183"/>
    </location>
</feature>
<gene>
    <name evidence="2" type="ORF">PLXY2_LOCUS4000</name>
</gene>
<evidence type="ECO:0000313" key="3">
    <source>
        <dbReference type="Proteomes" id="UP000653454"/>
    </source>
</evidence>
<feature type="compositionally biased region" description="Polar residues" evidence="1">
    <location>
        <begin position="156"/>
        <end position="165"/>
    </location>
</feature>
<dbReference type="Gene3D" id="3.40.50.620">
    <property type="entry name" value="HUPs"/>
    <property type="match status" value="1"/>
</dbReference>
<sequence length="222" mass="24677">MVYGSIKASPKDRRITVFSVFLMSNRVSTSDIVARIVRDYDIYVRRNLARGYSAKELNVSFLNEKKFRLQNKMDDLKEKGKKVMENIGEKRVDILTKWEEKSREFIDAFLLLFGPDGRLSSIWNESKGRLMQALSQPPSPAGSREPSENGDDEPVHSNSSSTRGSASPPPAKSRRYDALRAAHSDASSSKRSGAAAGGAGGHRQLTDDGSDESDDEFQDPYL</sequence>
<name>A0A8S4DVY3_PLUXY</name>
<evidence type="ECO:0000256" key="1">
    <source>
        <dbReference type="SAM" id="MobiDB-lite"/>
    </source>
</evidence>
<reference evidence="2" key="1">
    <citation type="submission" date="2020-11" db="EMBL/GenBank/DDBJ databases">
        <authorList>
            <person name="Whiteford S."/>
        </authorList>
    </citation>
    <scope>NUCLEOTIDE SEQUENCE</scope>
</reference>
<dbReference type="GO" id="GO:0031210">
    <property type="term" value="F:phosphatidylcholine binding"/>
    <property type="evidence" value="ECO:0007669"/>
    <property type="project" value="TreeGrafter"/>
</dbReference>
<feature type="region of interest" description="Disordered" evidence="1">
    <location>
        <begin position="131"/>
        <end position="222"/>
    </location>
</feature>
<comment type="caution">
    <text evidence="2">The sequence shown here is derived from an EMBL/GenBank/DDBJ whole genome shotgun (WGS) entry which is preliminary data.</text>
</comment>
<dbReference type="PANTHER" id="PTHR10739">
    <property type="entry name" value="CYTIDYLYLTRANSFERASE"/>
    <property type="match status" value="1"/>
</dbReference>
<evidence type="ECO:0000313" key="2">
    <source>
        <dbReference type="EMBL" id="CAG9107314.1"/>
    </source>
</evidence>
<dbReference type="EMBL" id="CAJHNJ030000010">
    <property type="protein sequence ID" value="CAG9107314.1"/>
    <property type="molecule type" value="Genomic_DNA"/>
</dbReference>
<dbReference type="PANTHER" id="PTHR10739:SF13">
    <property type="entry name" value="CHOLINE-PHOSPHATE CYTIDYLYLTRANSFERASE"/>
    <property type="match status" value="1"/>
</dbReference>
<feature type="compositionally biased region" description="Acidic residues" evidence="1">
    <location>
        <begin position="208"/>
        <end position="222"/>
    </location>
</feature>
<dbReference type="InterPro" id="IPR014729">
    <property type="entry name" value="Rossmann-like_a/b/a_fold"/>
</dbReference>
<dbReference type="AlphaFoldDB" id="A0A8S4DVY3"/>
<feature type="compositionally biased region" description="Low complexity" evidence="1">
    <location>
        <begin position="184"/>
        <end position="194"/>
    </location>
</feature>
<accession>A0A8S4DVY3</accession>
<organism evidence="2 3">
    <name type="scientific">Plutella xylostella</name>
    <name type="common">Diamondback moth</name>
    <name type="synonym">Plutella maculipennis</name>
    <dbReference type="NCBI Taxonomy" id="51655"/>
    <lineage>
        <taxon>Eukaryota</taxon>
        <taxon>Metazoa</taxon>
        <taxon>Ecdysozoa</taxon>
        <taxon>Arthropoda</taxon>
        <taxon>Hexapoda</taxon>
        <taxon>Insecta</taxon>
        <taxon>Pterygota</taxon>
        <taxon>Neoptera</taxon>
        <taxon>Endopterygota</taxon>
        <taxon>Lepidoptera</taxon>
        <taxon>Glossata</taxon>
        <taxon>Ditrysia</taxon>
        <taxon>Yponomeutoidea</taxon>
        <taxon>Plutellidae</taxon>
        <taxon>Plutella</taxon>
    </lineage>
</organism>
<keyword evidence="3" id="KW-1185">Reference proteome</keyword>
<dbReference type="Proteomes" id="UP000653454">
    <property type="component" value="Unassembled WGS sequence"/>
</dbReference>
<proteinExistence type="predicted"/>
<dbReference type="GO" id="GO:0004105">
    <property type="term" value="F:choline-phosphate cytidylyltransferase activity"/>
    <property type="evidence" value="ECO:0007669"/>
    <property type="project" value="InterPro"/>
</dbReference>